<gene>
    <name evidence="5" type="primary">grpE</name>
    <name evidence="6" type="ORF">DSQ42_02220</name>
    <name evidence="5" type="ORF">FJM05_02225</name>
    <name evidence="4" type="ORF">LH652_02110</name>
</gene>
<dbReference type="SMR" id="A0AAP9AA94"/>
<dbReference type="Proteomes" id="UP001201240">
    <property type="component" value="Unassembled WGS sequence"/>
</dbReference>
<sequence length="218" mass="25692">MSKNNENIKHQNEGKLHDQVDKKETKNHAKQEFKYKELYEHELKKNKELQNVNELLINKNQQLEIQINQLNQDFVKQLETKTKQAQEILEQKVNELEARHETKVNDAVFKIFKFKMEPLLDAINHFTKIVNQNYDDPKIQAFIEGFKMFSQNMIDGLENLKITKISPQINDMLNDDTMEVFEVVQNTNKPSMHVTEVISDGFKYNDKVIKFAVVKVAK</sequence>
<dbReference type="InterPro" id="IPR009012">
    <property type="entry name" value="GrpE_head"/>
</dbReference>
<evidence type="ECO:0000256" key="2">
    <source>
        <dbReference type="SAM" id="Coils"/>
    </source>
</evidence>
<keyword evidence="1" id="KW-0143">Chaperone</keyword>
<reference evidence="4 9" key="3">
    <citation type="submission" date="2021-10" db="EMBL/GenBank/DDBJ databases">
        <title>Sequencing the mobilome of antimicrobial resistant bacterial isolates spanning a range of GC content: The potential of a sustainable low cost, low infrastructure approach for surveillance with Oxford Nanopore sequencing.</title>
        <authorList>
            <person name="Sands K."/>
        </authorList>
    </citation>
    <scope>NUCLEOTIDE SEQUENCE [LARGE SCALE GENOMIC DNA]</scope>
    <source>
        <strain evidence="4 9">MIN-202</strain>
    </source>
</reference>
<evidence type="ECO:0000313" key="4">
    <source>
        <dbReference type="EMBL" id="MCF1349085.1"/>
    </source>
</evidence>
<dbReference type="EMBL" id="CP041200">
    <property type="protein sequence ID" value="QDI65000.1"/>
    <property type="molecule type" value="Genomic_DNA"/>
</dbReference>
<dbReference type="AlphaFoldDB" id="A0AAP9AA94"/>
<feature type="coiled-coil region" evidence="2">
    <location>
        <begin position="39"/>
        <end position="106"/>
    </location>
</feature>
<organism evidence="5 8">
    <name type="scientific">Ureaplasma urealyticum</name>
    <name type="common">Ureaplasma urealyticum biotype 2</name>
    <dbReference type="NCBI Taxonomy" id="2130"/>
    <lineage>
        <taxon>Bacteria</taxon>
        <taxon>Bacillati</taxon>
        <taxon>Mycoplasmatota</taxon>
        <taxon>Mycoplasmoidales</taxon>
        <taxon>Mycoplasmoidaceae</taxon>
        <taxon>Ureaplasma</taxon>
    </lineage>
</organism>
<accession>A0AAP9AA94</accession>
<keyword evidence="2" id="KW-0175">Coiled coil</keyword>
<evidence type="ECO:0000313" key="8">
    <source>
        <dbReference type="Proteomes" id="UP000318231"/>
    </source>
</evidence>
<evidence type="ECO:0000256" key="1">
    <source>
        <dbReference type="ARBA" id="ARBA00023186"/>
    </source>
</evidence>
<evidence type="ECO:0000313" key="7">
    <source>
        <dbReference type="Proteomes" id="UP000253077"/>
    </source>
</evidence>
<dbReference type="EMBL" id="QOKT01000007">
    <property type="protein sequence ID" value="RCJ01067.1"/>
    <property type="molecule type" value="Genomic_DNA"/>
</dbReference>
<dbReference type="EMBL" id="JAJBIS010000001">
    <property type="protein sequence ID" value="MCF1349085.1"/>
    <property type="molecule type" value="Genomic_DNA"/>
</dbReference>
<dbReference type="SUPFAM" id="SSF51064">
    <property type="entry name" value="Head domain of nucleotide exchange factor GrpE"/>
    <property type="match status" value="1"/>
</dbReference>
<dbReference type="Gene3D" id="2.30.22.10">
    <property type="entry name" value="Head domain of nucleotide exchange factor GrpE"/>
    <property type="match status" value="1"/>
</dbReference>
<dbReference type="GO" id="GO:0000774">
    <property type="term" value="F:adenyl-nucleotide exchange factor activity"/>
    <property type="evidence" value="ECO:0007669"/>
    <property type="project" value="InterPro"/>
</dbReference>
<dbReference type="InterPro" id="IPR000740">
    <property type="entry name" value="GrpE"/>
</dbReference>
<dbReference type="GeneID" id="93848922"/>
<dbReference type="RefSeq" id="WP_004025911.1">
    <property type="nucleotide sequence ID" value="NZ_CAMXZD010000005.1"/>
</dbReference>
<dbReference type="Proteomes" id="UP000318231">
    <property type="component" value="Chromosome"/>
</dbReference>
<evidence type="ECO:0000313" key="6">
    <source>
        <dbReference type="EMBL" id="RCJ01067.1"/>
    </source>
</evidence>
<dbReference type="GO" id="GO:0042803">
    <property type="term" value="F:protein homodimerization activity"/>
    <property type="evidence" value="ECO:0007669"/>
    <property type="project" value="InterPro"/>
</dbReference>
<dbReference type="Pfam" id="PF01025">
    <property type="entry name" value="GrpE"/>
    <property type="match status" value="1"/>
</dbReference>
<protein>
    <submittedName>
        <fullName evidence="5">Nucleotide exchange factor GrpE</fullName>
    </submittedName>
</protein>
<evidence type="ECO:0000313" key="5">
    <source>
        <dbReference type="EMBL" id="QDI65000.1"/>
    </source>
</evidence>
<feature type="region of interest" description="Disordered" evidence="3">
    <location>
        <begin position="1"/>
        <end position="30"/>
    </location>
</feature>
<name>A0AAP9AA94_UREUR</name>
<dbReference type="GO" id="GO:0006457">
    <property type="term" value="P:protein folding"/>
    <property type="evidence" value="ECO:0007669"/>
    <property type="project" value="InterPro"/>
</dbReference>
<proteinExistence type="predicted"/>
<evidence type="ECO:0000313" key="9">
    <source>
        <dbReference type="Proteomes" id="UP001201240"/>
    </source>
</evidence>
<reference evidence="5 8" key="2">
    <citation type="submission" date="2019-07" db="EMBL/GenBank/DDBJ databases">
        <title>Comparative genomics of three clinical Ureaplasma species: analysis of their core genomes and virulence factors.</title>
        <authorList>
            <person name="Yang T."/>
            <person name="Zhang Y."/>
            <person name="Li X."/>
            <person name="Kong Y."/>
            <person name="Yu H."/>
            <person name="Ruan Z."/>
            <person name="Xie X."/>
            <person name="Zhang J."/>
        </authorList>
    </citation>
    <scope>NUCLEOTIDE SEQUENCE [LARGE SCALE GENOMIC DNA]</scope>
    <source>
        <strain evidence="5 8">132</strain>
    </source>
</reference>
<dbReference type="GO" id="GO:0051087">
    <property type="term" value="F:protein-folding chaperone binding"/>
    <property type="evidence" value="ECO:0007669"/>
    <property type="project" value="InterPro"/>
</dbReference>
<dbReference type="Proteomes" id="UP000253077">
    <property type="component" value="Unassembled WGS sequence"/>
</dbReference>
<evidence type="ECO:0000256" key="3">
    <source>
        <dbReference type="SAM" id="MobiDB-lite"/>
    </source>
</evidence>
<reference evidence="6 7" key="1">
    <citation type="submission" date="2018-07" db="EMBL/GenBank/DDBJ databases">
        <title>Ureaplasma urealyticum 1000 the multidrug-resistant clinical isolate obtained from scrapings of the urogenital tract of a woman with inflammatory diseases of the reproductive organs.</title>
        <authorList>
            <person name="Kolesnikova E.A."/>
            <person name="Alekseeva A.E."/>
            <person name="Brusnigina N.F."/>
            <person name="Makhova M.A."/>
        </authorList>
    </citation>
    <scope>NUCLEOTIDE SEQUENCE [LARGE SCALE GENOMIC DNA]</scope>
    <source>
        <strain evidence="6 7">1000</strain>
    </source>
</reference>